<dbReference type="GO" id="GO:0005829">
    <property type="term" value="C:cytosol"/>
    <property type="evidence" value="ECO:0007669"/>
    <property type="project" value="TreeGrafter"/>
</dbReference>
<dbReference type="InterPro" id="IPR025669">
    <property type="entry name" value="AAA_dom"/>
</dbReference>
<dbReference type="GO" id="GO:0009898">
    <property type="term" value="C:cytoplasmic side of plasma membrane"/>
    <property type="evidence" value="ECO:0007669"/>
    <property type="project" value="TreeGrafter"/>
</dbReference>
<dbReference type="GO" id="GO:0005524">
    <property type="term" value="F:ATP binding"/>
    <property type="evidence" value="ECO:0007669"/>
    <property type="project" value="TreeGrafter"/>
</dbReference>
<dbReference type="OrthoDB" id="31168at2157"/>
<comment type="caution">
    <text evidence="3">The sequence shown here is derived from an EMBL/GenBank/DDBJ whole genome shotgun (WGS) entry which is preliminary data.</text>
</comment>
<dbReference type="PANTHER" id="PTHR43384">
    <property type="entry name" value="SEPTUM SITE-DETERMINING PROTEIN MIND HOMOLOG, CHLOROPLASTIC-RELATED"/>
    <property type="match status" value="1"/>
</dbReference>
<name>A0A0M9AMT8_9EURY</name>
<reference evidence="4" key="2">
    <citation type="submission" date="2019-12" db="EMBL/GenBank/DDBJ databases">
        <title>The whole-genome sequencing of Haloarcula japonica strain pws8.</title>
        <authorList>
            <person name="Verma D.K."/>
            <person name="Gopal K."/>
            <person name="Prasad E.S."/>
        </authorList>
    </citation>
    <scope>NUCLEOTIDE SEQUENCE</scope>
    <source>
        <strain evidence="4">Pws8</strain>
    </source>
</reference>
<reference evidence="3 5" key="1">
    <citation type="submission" date="2015-08" db="EMBL/GenBank/DDBJ databases">
        <title>Genomes of Isolates from Cabo Rojo, PR.</title>
        <authorList>
            <person name="Sanchez-Nieves R.L."/>
            <person name="Montalvo-Rodriguez R."/>
        </authorList>
    </citation>
    <scope>NUCLEOTIDE SEQUENCE [LARGE SCALE GENOMIC DNA]</scope>
    <source>
        <strain evidence="3 5">SL3</strain>
    </source>
</reference>
<proteinExistence type="predicted"/>
<evidence type="ECO:0000259" key="2">
    <source>
        <dbReference type="Pfam" id="PF13614"/>
    </source>
</evidence>
<evidence type="ECO:0000313" key="4">
    <source>
        <dbReference type="EMBL" id="NLV07651.1"/>
    </source>
</evidence>
<evidence type="ECO:0000256" key="1">
    <source>
        <dbReference type="SAM" id="MobiDB-lite"/>
    </source>
</evidence>
<dbReference type="GO" id="GO:0016887">
    <property type="term" value="F:ATP hydrolysis activity"/>
    <property type="evidence" value="ECO:0007669"/>
    <property type="project" value="TreeGrafter"/>
</dbReference>
<feature type="domain" description="AAA" evidence="2">
    <location>
        <begin position="6"/>
        <end position="147"/>
    </location>
</feature>
<organism evidence="3 5">
    <name type="scientific">Haloarcula rubripromontorii</name>
    <dbReference type="NCBI Taxonomy" id="1705562"/>
    <lineage>
        <taxon>Archaea</taxon>
        <taxon>Methanobacteriati</taxon>
        <taxon>Methanobacteriota</taxon>
        <taxon>Stenosarchaea group</taxon>
        <taxon>Halobacteria</taxon>
        <taxon>Halobacteriales</taxon>
        <taxon>Haloarculaceae</taxon>
        <taxon>Haloarcula</taxon>
    </lineage>
</organism>
<feature type="compositionally biased region" description="Acidic residues" evidence="1">
    <location>
        <begin position="253"/>
        <end position="264"/>
    </location>
</feature>
<dbReference type="PANTHER" id="PTHR43384:SF10">
    <property type="entry name" value="ATPASE INVOLVED IN CHROMOSOME PARTITIONING, PARA_MIND FAMILY"/>
    <property type="match status" value="1"/>
</dbReference>
<accession>A0A0M9AMT8</accession>
<keyword evidence="5" id="KW-1185">Reference proteome</keyword>
<dbReference type="Gene3D" id="3.40.50.300">
    <property type="entry name" value="P-loop containing nucleotide triphosphate hydrolases"/>
    <property type="match status" value="1"/>
</dbReference>
<dbReference type="EMBL" id="WOWB01000001">
    <property type="protein sequence ID" value="NLV07651.1"/>
    <property type="molecule type" value="Genomic_DNA"/>
</dbReference>
<dbReference type="RefSeq" id="WP_053966467.1">
    <property type="nucleotide sequence ID" value="NZ_LIUF01000001.1"/>
</dbReference>
<gene>
    <name evidence="3" type="ORF">AMS69_02230</name>
    <name evidence="4" type="ORF">GOC83_16070</name>
</gene>
<sequence length="272" mass="28385">MAGYVCTIAGGKGGVGKTTTAVNLGAVLQEMDYDVAVVDADLGMANLGSMLSVEPDKSLHEILAGEAAVSEALTDAPGGLTVIPGEQSLEAFADADPAKLRKVIKTLRNAYDVVLIDTGAGLSHEVAVPLGLADGIVLVTTPDDVAVGDTVKTAQLANRIDGTVLGAIINRATRHTDVASIAEQMEFPLLAVIPDDPQATTEEPLVLNAPESTAADAYQRLTEALEGVFFRGESPEGDIETILDDEWFLDDTDDRSDVDDDEDSGGVFGLFN</sequence>
<dbReference type="InterPro" id="IPR050625">
    <property type="entry name" value="ParA/MinD_ATPase"/>
</dbReference>
<dbReference type="AlphaFoldDB" id="A0A0M9AMT8"/>
<dbReference type="EMBL" id="LIUF01000001">
    <property type="protein sequence ID" value="KOX94698.1"/>
    <property type="molecule type" value="Genomic_DNA"/>
</dbReference>
<dbReference type="PATRIC" id="fig|1705562.3.peg.1392"/>
<protein>
    <submittedName>
        <fullName evidence="4">AAA family ATPase</fullName>
    </submittedName>
    <submittedName>
        <fullName evidence="3">Septum formation initiator</fullName>
    </submittedName>
</protein>
<dbReference type="SUPFAM" id="SSF52540">
    <property type="entry name" value="P-loop containing nucleoside triphosphate hydrolases"/>
    <property type="match status" value="1"/>
</dbReference>
<dbReference type="Pfam" id="PF13614">
    <property type="entry name" value="AAA_31"/>
    <property type="match status" value="1"/>
</dbReference>
<evidence type="ECO:0000313" key="5">
    <source>
        <dbReference type="Proteomes" id="UP000037729"/>
    </source>
</evidence>
<dbReference type="GO" id="GO:0051782">
    <property type="term" value="P:negative regulation of cell division"/>
    <property type="evidence" value="ECO:0007669"/>
    <property type="project" value="TreeGrafter"/>
</dbReference>
<dbReference type="Proteomes" id="UP000037729">
    <property type="component" value="Unassembled WGS sequence"/>
</dbReference>
<dbReference type="InterPro" id="IPR027417">
    <property type="entry name" value="P-loop_NTPase"/>
</dbReference>
<dbReference type="Proteomes" id="UP000610611">
    <property type="component" value="Unassembled WGS sequence"/>
</dbReference>
<evidence type="ECO:0000313" key="3">
    <source>
        <dbReference type="EMBL" id="KOX94698.1"/>
    </source>
</evidence>
<feature type="region of interest" description="Disordered" evidence="1">
    <location>
        <begin position="253"/>
        <end position="272"/>
    </location>
</feature>
<dbReference type="STRING" id="1705562.AMS69_02230"/>